<dbReference type="AlphaFoldDB" id="A0A6G1IEA3"/>
<gene>
    <name evidence="1" type="ORF">K458DRAFT_265380</name>
</gene>
<keyword evidence="2" id="KW-1185">Reference proteome</keyword>
<name>A0A6G1IEA3_9PLEO</name>
<dbReference type="PANTHER" id="PTHR11183">
    <property type="entry name" value="GLYCOGENIN SUBFAMILY MEMBER"/>
    <property type="match status" value="1"/>
</dbReference>
<dbReference type="InterPro" id="IPR029044">
    <property type="entry name" value="Nucleotide-diphossugar_trans"/>
</dbReference>
<accession>A0A6G1IEA3</accession>
<dbReference type="InterPro" id="IPR050587">
    <property type="entry name" value="GNT1/Glycosyltrans_8"/>
</dbReference>
<evidence type="ECO:0000313" key="2">
    <source>
        <dbReference type="Proteomes" id="UP000799291"/>
    </source>
</evidence>
<dbReference type="Gene3D" id="3.90.550.10">
    <property type="entry name" value="Spore Coat Polysaccharide Biosynthesis Protein SpsA, Chain A"/>
    <property type="match status" value="1"/>
</dbReference>
<keyword evidence="1" id="KW-0808">Transferase</keyword>
<reference evidence="1" key="1">
    <citation type="journal article" date="2020" name="Stud. Mycol.">
        <title>101 Dothideomycetes genomes: a test case for predicting lifestyles and emergence of pathogens.</title>
        <authorList>
            <person name="Haridas S."/>
            <person name="Albert R."/>
            <person name="Binder M."/>
            <person name="Bloem J."/>
            <person name="Labutti K."/>
            <person name="Salamov A."/>
            <person name="Andreopoulos B."/>
            <person name="Baker S."/>
            <person name="Barry K."/>
            <person name="Bills G."/>
            <person name="Bluhm B."/>
            <person name="Cannon C."/>
            <person name="Castanera R."/>
            <person name="Culley D."/>
            <person name="Daum C."/>
            <person name="Ezra D."/>
            <person name="Gonzalez J."/>
            <person name="Henrissat B."/>
            <person name="Kuo A."/>
            <person name="Liang C."/>
            <person name="Lipzen A."/>
            <person name="Lutzoni F."/>
            <person name="Magnuson J."/>
            <person name="Mondo S."/>
            <person name="Nolan M."/>
            <person name="Ohm R."/>
            <person name="Pangilinan J."/>
            <person name="Park H.-J."/>
            <person name="Ramirez L."/>
            <person name="Alfaro M."/>
            <person name="Sun H."/>
            <person name="Tritt A."/>
            <person name="Yoshinaga Y."/>
            <person name="Zwiers L.-H."/>
            <person name="Turgeon B."/>
            <person name="Goodwin S."/>
            <person name="Spatafora J."/>
            <person name="Crous P."/>
            <person name="Grigoriev I."/>
        </authorList>
    </citation>
    <scope>NUCLEOTIDE SEQUENCE</scope>
    <source>
        <strain evidence="1">CBS 122367</strain>
    </source>
</reference>
<protein>
    <submittedName>
        <fullName evidence="1">Glycosyltransferase family 8 protein</fullName>
    </submittedName>
</protein>
<dbReference type="OrthoDB" id="2014201at2759"/>
<feature type="non-terminal residue" evidence="1">
    <location>
        <position position="1"/>
    </location>
</feature>
<evidence type="ECO:0000313" key="1">
    <source>
        <dbReference type="EMBL" id="KAF2676229.1"/>
    </source>
</evidence>
<dbReference type="GO" id="GO:0016740">
    <property type="term" value="F:transferase activity"/>
    <property type="evidence" value="ECO:0007669"/>
    <property type="project" value="UniProtKB-KW"/>
</dbReference>
<dbReference type="SUPFAM" id="SSF53448">
    <property type="entry name" value="Nucleotide-diphospho-sugar transferases"/>
    <property type="match status" value="1"/>
</dbReference>
<feature type="non-terminal residue" evidence="1">
    <location>
        <position position="308"/>
    </location>
</feature>
<dbReference type="Proteomes" id="UP000799291">
    <property type="component" value="Unassembled WGS sequence"/>
</dbReference>
<proteinExistence type="predicted"/>
<organism evidence="1 2">
    <name type="scientific">Lentithecium fluviatile CBS 122367</name>
    <dbReference type="NCBI Taxonomy" id="1168545"/>
    <lineage>
        <taxon>Eukaryota</taxon>
        <taxon>Fungi</taxon>
        <taxon>Dikarya</taxon>
        <taxon>Ascomycota</taxon>
        <taxon>Pezizomycotina</taxon>
        <taxon>Dothideomycetes</taxon>
        <taxon>Pleosporomycetidae</taxon>
        <taxon>Pleosporales</taxon>
        <taxon>Massarineae</taxon>
        <taxon>Lentitheciaceae</taxon>
        <taxon>Lentithecium</taxon>
    </lineage>
</organism>
<sequence>KPDAKGEKLAFATFLSGTLDHDEDLDNDNYFIATRLLCWQLLHSPRTKITNPNIDVVVMVTPSVSASRRERLKKDGAIVYPVDSLHADWLKKTSHEARWDELMAKLRAWQMTEYSRILLLDGDIILQKPLDDIFTDKGAQITKSLDPASVKNKNAVPKNSPPLPEQYLLGGLGETHNHIHPYPPTWEDGLQKPGYFNAGFFMLHPNPALFDYYNHILQTPDSFDPTYMEQNLLNMVHNWDGPLPWTEISVTWNIARVNDNDLDQGVVSAHDKWWKEPLSGSQRIRDFFHQQRWEMQGWYDALDNVKKE</sequence>
<dbReference type="EMBL" id="MU005637">
    <property type="protein sequence ID" value="KAF2676229.1"/>
    <property type="molecule type" value="Genomic_DNA"/>
</dbReference>